<evidence type="ECO:0000313" key="4">
    <source>
        <dbReference type="EMBL" id="GAA4672456.1"/>
    </source>
</evidence>
<sequence>MAVWFVTGASRGFGASIVEEALARGHAVVATGRSVEALERRFADADRERLLTVPLDVTDAATVEAAVASAVDRFGRIDALVNNAGQGLVGAVEEVSDAETRSLMETNLFGVLGVTRAVLPVMREQGSGHVIMISSYGGFTQPGVGFGIYGASKFAMEGFSESLSHEVRELGIRVTVVEPGSFRTDFLESDSVRVAEGRIADYASLLDPLRSFVEGGSGTQPGDPAKAAAAILTFVESGAEAFRLPLGEDALAAVAAKLEQVAADLEVVRALGFTTDHD</sequence>
<dbReference type="Gene3D" id="3.40.50.720">
    <property type="entry name" value="NAD(P)-binding Rossmann-like Domain"/>
    <property type="match status" value="1"/>
</dbReference>
<dbReference type="CDD" id="cd05374">
    <property type="entry name" value="17beta-HSD-like_SDR_c"/>
    <property type="match status" value="1"/>
</dbReference>
<dbReference type="Pfam" id="PF00106">
    <property type="entry name" value="adh_short"/>
    <property type="match status" value="1"/>
</dbReference>
<dbReference type="PRINTS" id="PR00081">
    <property type="entry name" value="GDHRDH"/>
</dbReference>
<dbReference type="RefSeq" id="WP_345375146.1">
    <property type="nucleotide sequence ID" value="NZ_BAABLM010000002.1"/>
</dbReference>
<dbReference type="EMBL" id="BAABLM010000002">
    <property type="protein sequence ID" value="GAA4672456.1"/>
    <property type="molecule type" value="Genomic_DNA"/>
</dbReference>
<keyword evidence="5" id="KW-1185">Reference proteome</keyword>
<accession>A0ABP8VUH2</accession>
<name>A0ABP8VUH2_9MICO</name>
<gene>
    <name evidence="4" type="ORF">GCM10025780_15820</name>
</gene>
<evidence type="ECO:0000313" key="5">
    <source>
        <dbReference type="Proteomes" id="UP001501295"/>
    </source>
</evidence>
<keyword evidence="2" id="KW-0560">Oxidoreductase</keyword>
<evidence type="ECO:0000256" key="2">
    <source>
        <dbReference type="ARBA" id="ARBA00023002"/>
    </source>
</evidence>
<reference evidence="5" key="1">
    <citation type="journal article" date="2019" name="Int. J. Syst. Evol. Microbiol.">
        <title>The Global Catalogue of Microorganisms (GCM) 10K type strain sequencing project: providing services to taxonomists for standard genome sequencing and annotation.</title>
        <authorList>
            <consortium name="The Broad Institute Genomics Platform"/>
            <consortium name="The Broad Institute Genome Sequencing Center for Infectious Disease"/>
            <person name="Wu L."/>
            <person name="Ma J."/>
        </authorList>
    </citation>
    <scope>NUCLEOTIDE SEQUENCE [LARGE SCALE GENOMIC DNA]</scope>
    <source>
        <strain evidence="5">JCM 18956</strain>
    </source>
</reference>
<protein>
    <submittedName>
        <fullName evidence="4">Oxidoreductase</fullName>
    </submittedName>
</protein>
<evidence type="ECO:0000256" key="3">
    <source>
        <dbReference type="RuleBase" id="RU000363"/>
    </source>
</evidence>
<evidence type="ECO:0000256" key="1">
    <source>
        <dbReference type="ARBA" id="ARBA00006484"/>
    </source>
</evidence>
<organism evidence="4 5">
    <name type="scientific">Frondihabitans cladoniiphilus</name>
    <dbReference type="NCBI Taxonomy" id="715785"/>
    <lineage>
        <taxon>Bacteria</taxon>
        <taxon>Bacillati</taxon>
        <taxon>Actinomycetota</taxon>
        <taxon>Actinomycetes</taxon>
        <taxon>Micrococcales</taxon>
        <taxon>Microbacteriaceae</taxon>
        <taxon>Frondihabitans</taxon>
    </lineage>
</organism>
<comment type="caution">
    <text evidence="4">The sequence shown here is derived from an EMBL/GenBank/DDBJ whole genome shotgun (WGS) entry which is preliminary data.</text>
</comment>
<comment type="similarity">
    <text evidence="1 3">Belongs to the short-chain dehydrogenases/reductases (SDR) family.</text>
</comment>
<dbReference type="Proteomes" id="UP001501295">
    <property type="component" value="Unassembled WGS sequence"/>
</dbReference>
<dbReference type="PANTHER" id="PTHR43976:SF16">
    <property type="entry name" value="SHORT-CHAIN DEHYDROGENASE_REDUCTASE FAMILY PROTEIN"/>
    <property type="match status" value="1"/>
</dbReference>
<dbReference type="InterPro" id="IPR036291">
    <property type="entry name" value="NAD(P)-bd_dom_sf"/>
</dbReference>
<dbReference type="InterPro" id="IPR002347">
    <property type="entry name" value="SDR_fam"/>
</dbReference>
<dbReference type="InterPro" id="IPR051911">
    <property type="entry name" value="SDR_oxidoreductase"/>
</dbReference>
<proteinExistence type="inferred from homology"/>
<dbReference type="PANTHER" id="PTHR43976">
    <property type="entry name" value="SHORT CHAIN DEHYDROGENASE"/>
    <property type="match status" value="1"/>
</dbReference>
<dbReference type="PRINTS" id="PR00080">
    <property type="entry name" value="SDRFAMILY"/>
</dbReference>
<dbReference type="SUPFAM" id="SSF51735">
    <property type="entry name" value="NAD(P)-binding Rossmann-fold domains"/>
    <property type="match status" value="1"/>
</dbReference>